<gene>
    <name evidence="2" type="ORF">CFP56_013651</name>
</gene>
<sequence>MRICKARRRRSFTIPNELVEEILSRLPVKSLMRFKCVSKAWHTLISSHRFAKSHFQRASQNPKSMNVLVLTNNYVLSSGCEALIQSRDFRGQHVDVDFPGFPLWSKEHVKRNLASCNGLVCIELYNVDKWTAQYLVWNPSTKSYKNIPSPTSTSTPDSYSSWFRGFGFGYDYSTDDYKILRPYHTFDIRMLKIEIFSLKTFTWKTIRVDEDNNFFICSSMQLVEKTIYCNGAIYWNPKCYRKPSIIYFDLADEIFHELPWPESVSYYDTSETWELGTFGEHLCLSVCTGESRNDLCIQLWVMKESWTRLATIPYRGTCPRPICVSKNGEKFLLLEKQVGKNSEYIFKLIVINLKKKAYRKTRYDLKRKMEATTYVESLYSLDCNDGLNQYSFMSPEFSGEARASCQFNL</sequence>
<protein>
    <submittedName>
        <fullName evidence="2">F-box/kelch-repeat protein</fullName>
    </submittedName>
</protein>
<dbReference type="PANTHER" id="PTHR31672:SF13">
    <property type="entry name" value="F-BOX PROTEIN CPR30-LIKE"/>
    <property type="match status" value="1"/>
</dbReference>
<dbReference type="Gene3D" id="1.20.1280.50">
    <property type="match status" value="1"/>
</dbReference>
<dbReference type="AlphaFoldDB" id="A0AAW0KW05"/>
<name>A0AAW0KW05_QUESU</name>
<dbReference type="InterPro" id="IPR036047">
    <property type="entry name" value="F-box-like_dom_sf"/>
</dbReference>
<organism evidence="2 3">
    <name type="scientific">Quercus suber</name>
    <name type="common">Cork oak</name>
    <dbReference type="NCBI Taxonomy" id="58331"/>
    <lineage>
        <taxon>Eukaryota</taxon>
        <taxon>Viridiplantae</taxon>
        <taxon>Streptophyta</taxon>
        <taxon>Embryophyta</taxon>
        <taxon>Tracheophyta</taxon>
        <taxon>Spermatophyta</taxon>
        <taxon>Magnoliopsida</taxon>
        <taxon>eudicotyledons</taxon>
        <taxon>Gunneridae</taxon>
        <taxon>Pentapetalae</taxon>
        <taxon>rosids</taxon>
        <taxon>fabids</taxon>
        <taxon>Fagales</taxon>
        <taxon>Fagaceae</taxon>
        <taxon>Quercus</taxon>
    </lineage>
</organism>
<dbReference type="InterPro" id="IPR001810">
    <property type="entry name" value="F-box_dom"/>
</dbReference>
<dbReference type="InterPro" id="IPR017451">
    <property type="entry name" value="F-box-assoc_interact_dom"/>
</dbReference>
<dbReference type="InterPro" id="IPR050796">
    <property type="entry name" value="SCF_F-box_component"/>
</dbReference>
<keyword evidence="3" id="KW-1185">Reference proteome</keyword>
<dbReference type="SMART" id="SM00256">
    <property type="entry name" value="FBOX"/>
    <property type="match status" value="1"/>
</dbReference>
<accession>A0AAW0KW05</accession>
<reference evidence="2 3" key="1">
    <citation type="journal article" date="2018" name="Sci. Data">
        <title>The draft genome sequence of cork oak.</title>
        <authorList>
            <person name="Ramos A.M."/>
            <person name="Usie A."/>
            <person name="Barbosa P."/>
            <person name="Barros P.M."/>
            <person name="Capote T."/>
            <person name="Chaves I."/>
            <person name="Simoes F."/>
            <person name="Abreu I."/>
            <person name="Carrasquinho I."/>
            <person name="Faro C."/>
            <person name="Guimaraes J.B."/>
            <person name="Mendonca D."/>
            <person name="Nobrega F."/>
            <person name="Rodrigues L."/>
            <person name="Saibo N.J.M."/>
            <person name="Varela M.C."/>
            <person name="Egas C."/>
            <person name="Matos J."/>
            <person name="Miguel C.M."/>
            <person name="Oliveira M.M."/>
            <person name="Ricardo C.P."/>
            <person name="Goncalves S."/>
        </authorList>
    </citation>
    <scope>NUCLEOTIDE SEQUENCE [LARGE SCALE GENOMIC DNA]</scope>
    <source>
        <strain evidence="3">cv. HL8</strain>
    </source>
</reference>
<comment type="caution">
    <text evidence="2">The sequence shown here is derived from an EMBL/GenBank/DDBJ whole genome shotgun (WGS) entry which is preliminary data.</text>
</comment>
<dbReference type="Pfam" id="PF00646">
    <property type="entry name" value="F-box"/>
    <property type="match status" value="1"/>
</dbReference>
<feature type="domain" description="F-box" evidence="1">
    <location>
        <begin position="8"/>
        <end position="58"/>
    </location>
</feature>
<dbReference type="NCBIfam" id="TIGR01640">
    <property type="entry name" value="F_box_assoc_1"/>
    <property type="match status" value="1"/>
</dbReference>
<dbReference type="InterPro" id="IPR013187">
    <property type="entry name" value="F-box-assoc_dom_typ3"/>
</dbReference>
<dbReference type="PROSITE" id="PS50181">
    <property type="entry name" value="FBOX"/>
    <property type="match status" value="1"/>
</dbReference>
<proteinExistence type="predicted"/>
<dbReference type="Pfam" id="PF08268">
    <property type="entry name" value="FBA_3"/>
    <property type="match status" value="1"/>
</dbReference>
<dbReference type="CDD" id="cd22157">
    <property type="entry name" value="F-box_AtFBW1-like"/>
    <property type="match status" value="1"/>
</dbReference>
<dbReference type="Proteomes" id="UP000237347">
    <property type="component" value="Unassembled WGS sequence"/>
</dbReference>
<dbReference type="EMBL" id="PKMF04000219">
    <property type="protein sequence ID" value="KAK7842546.1"/>
    <property type="molecule type" value="Genomic_DNA"/>
</dbReference>
<evidence type="ECO:0000313" key="3">
    <source>
        <dbReference type="Proteomes" id="UP000237347"/>
    </source>
</evidence>
<evidence type="ECO:0000313" key="2">
    <source>
        <dbReference type="EMBL" id="KAK7842546.1"/>
    </source>
</evidence>
<dbReference type="SUPFAM" id="SSF81383">
    <property type="entry name" value="F-box domain"/>
    <property type="match status" value="1"/>
</dbReference>
<evidence type="ECO:0000259" key="1">
    <source>
        <dbReference type="PROSITE" id="PS50181"/>
    </source>
</evidence>
<dbReference type="PANTHER" id="PTHR31672">
    <property type="entry name" value="BNACNNG10540D PROTEIN"/>
    <property type="match status" value="1"/>
</dbReference>